<protein>
    <submittedName>
        <fullName evidence="1">Uncharacterized protein</fullName>
    </submittedName>
</protein>
<sequence>MKNYYFWDNPKISNIDFIWIQDITTDTLVLTGIFS</sequence>
<name>T1L4B0_TETUR</name>
<dbReference type="HOGENOM" id="CLU_3369089_0_0_1"/>
<organism evidence="1 2">
    <name type="scientific">Tetranychus urticae</name>
    <name type="common">Two-spotted spider mite</name>
    <dbReference type="NCBI Taxonomy" id="32264"/>
    <lineage>
        <taxon>Eukaryota</taxon>
        <taxon>Metazoa</taxon>
        <taxon>Ecdysozoa</taxon>
        <taxon>Arthropoda</taxon>
        <taxon>Chelicerata</taxon>
        <taxon>Arachnida</taxon>
        <taxon>Acari</taxon>
        <taxon>Acariformes</taxon>
        <taxon>Trombidiformes</taxon>
        <taxon>Prostigmata</taxon>
        <taxon>Eleutherengona</taxon>
        <taxon>Raphignathae</taxon>
        <taxon>Tetranychoidea</taxon>
        <taxon>Tetranychidae</taxon>
        <taxon>Tetranychus</taxon>
    </lineage>
</organism>
<dbReference type="AlphaFoldDB" id="T1L4B0"/>
<evidence type="ECO:0000313" key="1">
    <source>
        <dbReference type="EnsemblMetazoa" id="tetur38g00160.1"/>
    </source>
</evidence>
<dbReference type="Proteomes" id="UP000015104">
    <property type="component" value="Unassembled WGS sequence"/>
</dbReference>
<dbReference type="EnsemblMetazoa" id="tetur38g00160.1">
    <property type="protein sequence ID" value="tetur38g00160.1"/>
    <property type="gene ID" value="tetur38g00160"/>
</dbReference>
<accession>T1L4B0</accession>
<proteinExistence type="predicted"/>
<keyword evidence="2" id="KW-1185">Reference proteome</keyword>
<reference evidence="2" key="1">
    <citation type="submission" date="2011-08" db="EMBL/GenBank/DDBJ databases">
        <authorList>
            <person name="Rombauts S."/>
        </authorList>
    </citation>
    <scope>NUCLEOTIDE SEQUENCE</scope>
    <source>
        <strain evidence="2">London</strain>
    </source>
</reference>
<dbReference type="EMBL" id="CAEY01001080">
    <property type="status" value="NOT_ANNOTATED_CDS"/>
    <property type="molecule type" value="Genomic_DNA"/>
</dbReference>
<evidence type="ECO:0000313" key="2">
    <source>
        <dbReference type="Proteomes" id="UP000015104"/>
    </source>
</evidence>
<reference evidence="1" key="2">
    <citation type="submission" date="2015-06" db="UniProtKB">
        <authorList>
            <consortium name="EnsemblMetazoa"/>
        </authorList>
    </citation>
    <scope>IDENTIFICATION</scope>
</reference>